<dbReference type="eggNOG" id="COG0712">
    <property type="taxonomic scope" value="Bacteria"/>
</dbReference>
<comment type="function">
    <text evidence="8">F(1)F(0) ATP synthase produces ATP from ADP in the presence of a proton or sodium gradient. F-type ATPases consist of two structural domains, F(1) containing the extramembraneous catalytic core and F(0) containing the membrane proton channel, linked together by a central stalk and a peripheral stalk. During catalysis, ATP synthesis in the catalytic domain of F(1) is coupled via a rotary mechanism of the central stalk subunits to proton translocation.</text>
</comment>
<keyword evidence="6 8" id="KW-0139">CF(1)</keyword>
<comment type="caution">
    <text evidence="9">The sequence shown here is derived from an EMBL/GenBank/DDBJ whole genome shotgun (WGS) entry which is preliminary data.</text>
</comment>
<keyword evidence="3 8" id="KW-0375">Hydrogen ion transport</keyword>
<keyword evidence="7 8" id="KW-0066">ATP synthesis</keyword>
<evidence type="ECO:0000313" key="9">
    <source>
        <dbReference type="EMBL" id="KDA03026.1"/>
    </source>
</evidence>
<dbReference type="Proteomes" id="UP000024942">
    <property type="component" value="Unassembled WGS sequence"/>
</dbReference>
<keyword evidence="10" id="KW-1185">Reference proteome</keyword>
<dbReference type="InterPro" id="IPR026015">
    <property type="entry name" value="ATP_synth_OSCP/delta_N_sf"/>
</dbReference>
<evidence type="ECO:0000256" key="2">
    <source>
        <dbReference type="ARBA" id="ARBA00022448"/>
    </source>
</evidence>
<dbReference type="Gene3D" id="1.10.520.20">
    <property type="entry name" value="N-terminal domain of the delta subunit of the F1F0-ATP synthase"/>
    <property type="match status" value="1"/>
</dbReference>
<dbReference type="Pfam" id="PF00213">
    <property type="entry name" value="OSCP"/>
    <property type="match status" value="1"/>
</dbReference>
<keyword evidence="4 8" id="KW-0406">Ion transport</keyword>
<proteinExistence type="inferred from homology"/>
<sequence>MAASTRTHASEAARRYARALFELAQDKGQLADVHNDYKAFVEMANGSKDLTILLDSPAFSRDEKVKSLAAVMKKSGLGTLLANFVGVMATNGRTADIVPAQSAFDELYAKQRGVQRAVVRTAKDMTGAERARIESILAKAVGGEVELTSEVDPSLIGGIQLRIGSKLVDASIAAKLERMNTAMKGA</sequence>
<evidence type="ECO:0000313" key="10">
    <source>
        <dbReference type="Proteomes" id="UP000024942"/>
    </source>
</evidence>
<protein>
    <recommendedName>
        <fullName evidence="8">ATP synthase subunit delta</fullName>
    </recommendedName>
    <alternativeName>
        <fullName evidence="8">ATP synthase F(1) sector subunit delta</fullName>
    </alternativeName>
    <alternativeName>
        <fullName evidence="8">F-type ATPase subunit delta</fullName>
        <shortName evidence="8">F-ATPase subunit delta</shortName>
    </alternativeName>
</protein>
<dbReference type="OrthoDB" id="9796185at2"/>
<organism evidence="9 10">
    <name type="scientific">Hyphomonas oceanitis SCH89</name>
    <dbReference type="NCBI Taxonomy" id="1280953"/>
    <lineage>
        <taxon>Bacteria</taxon>
        <taxon>Pseudomonadati</taxon>
        <taxon>Pseudomonadota</taxon>
        <taxon>Alphaproteobacteria</taxon>
        <taxon>Hyphomonadales</taxon>
        <taxon>Hyphomonadaceae</taxon>
        <taxon>Hyphomonas</taxon>
    </lineage>
</organism>
<gene>
    <name evidence="8" type="primary">atpH</name>
    <name evidence="9" type="ORF">HOC_07614</name>
</gene>
<dbReference type="NCBIfam" id="TIGR01145">
    <property type="entry name" value="ATP_synt_delta"/>
    <property type="match status" value="1"/>
</dbReference>
<dbReference type="RefSeq" id="WP_035537202.1">
    <property type="nucleotide sequence ID" value="NZ_ARYL01000009.1"/>
</dbReference>
<accession>A0A059G886</accession>
<comment type="subcellular location">
    <subcellularLocation>
        <location evidence="8">Cell membrane</location>
        <topology evidence="8">Peripheral membrane protein</topology>
    </subcellularLocation>
    <subcellularLocation>
        <location evidence="1">Membrane</location>
    </subcellularLocation>
</comment>
<dbReference type="PROSITE" id="PS00389">
    <property type="entry name" value="ATPASE_DELTA"/>
    <property type="match status" value="1"/>
</dbReference>
<dbReference type="PATRIC" id="fig|1280953.3.peg.1543"/>
<keyword evidence="5 8" id="KW-0472">Membrane</keyword>
<keyword evidence="2 8" id="KW-0813">Transport</keyword>
<dbReference type="EMBL" id="ARYL01000009">
    <property type="protein sequence ID" value="KDA03026.1"/>
    <property type="molecule type" value="Genomic_DNA"/>
</dbReference>
<dbReference type="GO" id="GO:0045259">
    <property type="term" value="C:proton-transporting ATP synthase complex"/>
    <property type="evidence" value="ECO:0007669"/>
    <property type="project" value="UniProtKB-KW"/>
</dbReference>
<name>A0A059G886_9PROT</name>
<comment type="similarity">
    <text evidence="8">Belongs to the ATPase delta chain family.</text>
</comment>
<dbReference type="AlphaFoldDB" id="A0A059G886"/>
<evidence type="ECO:0000256" key="3">
    <source>
        <dbReference type="ARBA" id="ARBA00022781"/>
    </source>
</evidence>
<keyword evidence="8" id="KW-1003">Cell membrane</keyword>
<evidence type="ECO:0000256" key="4">
    <source>
        <dbReference type="ARBA" id="ARBA00023065"/>
    </source>
</evidence>
<evidence type="ECO:0000256" key="5">
    <source>
        <dbReference type="ARBA" id="ARBA00023136"/>
    </source>
</evidence>
<dbReference type="GO" id="GO:0046933">
    <property type="term" value="F:proton-transporting ATP synthase activity, rotational mechanism"/>
    <property type="evidence" value="ECO:0007669"/>
    <property type="project" value="UniProtKB-UniRule"/>
</dbReference>
<dbReference type="PRINTS" id="PR00125">
    <property type="entry name" value="ATPASEDELTA"/>
</dbReference>
<reference evidence="9 10" key="1">
    <citation type="journal article" date="2014" name="Antonie Van Leeuwenhoek">
        <title>Hyphomonas beringensis sp. nov. and Hyphomonas chukchiensis sp. nov., isolated from surface seawater of the Bering Sea and Chukchi Sea.</title>
        <authorList>
            <person name="Li C."/>
            <person name="Lai Q."/>
            <person name="Li G."/>
            <person name="Dong C."/>
            <person name="Wang J."/>
            <person name="Liao Y."/>
            <person name="Shao Z."/>
        </authorList>
    </citation>
    <scope>NUCLEOTIDE SEQUENCE [LARGE SCALE GENOMIC DNA]</scope>
    <source>
        <strain evidence="9 10">SCH89</strain>
    </source>
</reference>
<evidence type="ECO:0000256" key="8">
    <source>
        <dbReference type="HAMAP-Rule" id="MF_01416"/>
    </source>
</evidence>
<dbReference type="InterPro" id="IPR020781">
    <property type="entry name" value="ATPase_OSCP/d_CS"/>
</dbReference>
<dbReference type="STRING" id="1280953.HOC_07614"/>
<evidence type="ECO:0000256" key="1">
    <source>
        <dbReference type="ARBA" id="ARBA00004370"/>
    </source>
</evidence>
<comment type="function">
    <text evidence="8">This protein is part of the stalk that links CF(0) to CF(1). It either transmits conformational changes from CF(0) to CF(1) or is implicated in proton conduction.</text>
</comment>
<dbReference type="GO" id="GO:0005886">
    <property type="term" value="C:plasma membrane"/>
    <property type="evidence" value="ECO:0007669"/>
    <property type="project" value="UniProtKB-SubCell"/>
</dbReference>
<evidence type="ECO:0000256" key="7">
    <source>
        <dbReference type="ARBA" id="ARBA00023310"/>
    </source>
</evidence>
<dbReference type="PANTHER" id="PTHR11910">
    <property type="entry name" value="ATP SYNTHASE DELTA CHAIN"/>
    <property type="match status" value="1"/>
</dbReference>
<dbReference type="SUPFAM" id="SSF47928">
    <property type="entry name" value="N-terminal domain of the delta subunit of the F1F0-ATP synthase"/>
    <property type="match status" value="1"/>
</dbReference>
<dbReference type="InterPro" id="IPR000711">
    <property type="entry name" value="ATPase_OSCP/dsu"/>
</dbReference>
<evidence type="ECO:0000256" key="6">
    <source>
        <dbReference type="ARBA" id="ARBA00023196"/>
    </source>
</evidence>
<dbReference type="HAMAP" id="MF_01416">
    <property type="entry name" value="ATP_synth_delta_bact"/>
    <property type="match status" value="1"/>
</dbReference>